<feature type="region of interest" description="Disordered" evidence="7">
    <location>
        <begin position="31"/>
        <end position="58"/>
    </location>
</feature>
<evidence type="ECO:0000256" key="8">
    <source>
        <dbReference type="SAM" id="Phobius"/>
    </source>
</evidence>
<organism evidence="9 10">
    <name type="scientific">Lithospermum erythrorhizon</name>
    <name type="common">Purple gromwell</name>
    <name type="synonym">Lithospermum officinale var. erythrorhizon</name>
    <dbReference type="NCBI Taxonomy" id="34254"/>
    <lineage>
        <taxon>Eukaryota</taxon>
        <taxon>Viridiplantae</taxon>
        <taxon>Streptophyta</taxon>
        <taxon>Embryophyta</taxon>
        <taxon>Tracheophyta</taxon>
        <taxon>Spermatophyta</taxon>
        <taxon>Magnoliopsida</taxon>
        <taxon>eudicotyledons</taxon>
        <taxon>Gunneridae</taxon>
        <taxon>Pentapetalae</taxon>
        <taxon>asterids</taxon>
        <taxon>lamiids</taxon>
        <taxon>Boraginales</taxon>
        <taxon>Boraginaceae</taxon>
        <taxon>Boraginoideae</taxon>
        <taxon>Lithospermeae</taxon>
        <taxon>Lithospermum</taxon>
    </lineage>
</organism>
<evidence type="ECO:0008006" key="11">
    <source>
        <dbReference type="Google" id="ProtNLM"/>
    </source>
</evidence>
<evidence type="ECO:0000313" key="10">
    <source>
        <dbReference type="Proteomes" id="UP001454036"/>
    </source>
</evidence>
<dbReference type="InterPro" id="IPR009617">
    <property type="entry name" value="Seipin"/>
</dbReference>
<evidence type="ECO:0000256" key="3">
    <source>
        <dbReference type="ARBA" id="ARBA00022824"/>
    </source>
</evidence>
<dbReference type="GO" id="GO:0005789">
    <property type="term" value="C:endoplasmic reticulum membrane"/>
    <property type="evidence" value="ECO:0007669"/>
    <property type="project" value="UniProtKB-SubCell"/>
</dbReference>
<comment type="subcellular location">
    <subcellularLocation>
        <location evidence="1">Endoplasmic reticulum membrane</location>
        <topology evidence="1">Multi-pass membrane protein</topology>
    </subcellularLocation>
</comment>
<reference evidence="9 10" key="1">
    <citation type="submission" date="2024-01" db="EMBL/GenBank/DDBJ databases">
        <title>The complete chloroplast genome sequence of Lithospermum erythrorhizon: insights into the phylogenetic relationship among Boraginaceae species and the maternal lineages of purple gromwells.</title>
        <authorList>
            <person name="Okada T."/>
            <person name="Watanabe K."/>
        </authorList>
    </citation>
    <scope>NUCLEOTIDE SEQUENCE [LARGE SCALE GENOMIC DNA]</scope>
</reference>
<feature type="compositionally biased region" description="Low complexity" evidence="7">
    <location>
        <begin position="31"/>
        <end position="40"/>
    </location>
</feature>
<protein>
    <recommendedName>
        <fullName evidence="11">Seipin</fullName>
    </recommendedName>
</protein>
<feature type="transmembrane region" description="Helical" evidence="8">
    <location>
        <begin position="559"/>
        <end position="577"/>
    </location>
</feature>
<name>A0AAV3PD21_LITER</name>
<evidence type="ECO:0000256" key="4">
    <source>
        <dbReference type="ARBA" id="ARBA00022989"/>
    </source>
</evidence>
<dbReference type="CDD" id="cd23995">
    <property type="entry name" value="Seipin_BSCL2_like"/>
    <property type="match status" value="1"/>
</dbReference>
<dbReference type="GO" id="GO:0006629">
    <property type="term" value="P:lipid metabolic process"/>
    <property type="evidence" value="ECO:0007669"/>
    <property type="project" value="UniProtKB-KW"/>
</dbReference>
<keyword evidence="2 8" id="KW-0812">Transmembrane</keyword>
<evidence type="ECO:0000256" key="1">
    <source>
        <dbReference type="ARBA" id="ARBA00004477"/>
    </source>
</evidence>
<feature type="transmembrane region" description="Helical" evidence="8">
    <location>
        <begin position="247"/>
        <end position="277"/>
    </location>
</feature>
<keyword evidence="6 8" id="KW-0472">Membrane</keyword>
<dbReference type="PANTHER" id="PTHR21212:SF0">
    <property type="entry name" value="SEIPIN"/>
    <property type="match status" value="1"/>
</dbReference>
<accession>A0AAV3PD21</accession>
<dbReference type="AlphaFoldDB" id="A0AAV3PD21"/>
<proteinExistence type="predicted"/>
<evidence type="ECO:0000256" key="5">
    <source>
        <dbReference type="ARBA" id="ARBA00023098"/>
    </source>
</evidence>
<keyword evidence="4 8" id="KW-1133">Transmembrane helix</keyword>
<dbReference type="Pfam" id="PF06775">
    <property type="entry name" value="Seipin"/>
    <property type="match status" value="1"/>
</dbReference>
<dbReference type="GO" id="GO:0140042">
    <property type="term" value="P:lipid droplet formation"/>
    <property type="evidence" value="ECO:0007669"/>
    <property type="project" value="UniProtKB-ARBA"/>
</dbReference>
<dbReference type="EMBL" id="BAABME010001420">
    <property type="protein sequence ID" value="GAA0149524.1"/>
    <property type="molecule type" value="Genomic_DNA"/>
</dbReference>
<dbReference type="Proteomes" id="UP001454036">
    <property type="component" value="Unassembled WGS sequence"/>
</dbReference>
<comment type="caution">
    <text evidence="9">The sequence shown here is derived from an EMBL/GenBank/DDBJ whole genome shotgun (WGS) entry which is preliminary data.</text>
</comment>
<keyword evidence="10" id="KW-1185">Reference proteome</keyword>
<dbReference type="PANTHER" id="PTHR21212">
    <property type="entry name" value="BERNARDINELLI-SEIP CONGENITAL LIPODYSTROPHY 2 HOMOLOG BSCL2 PROTEIN"/>
    <property type="match status" value="1"/>
</dbReference>
<feature type="transmembrane region" description="Helical" evidence="8">
    <location>
        <begin position="338"/>
        <end position="363"/>
    </location>
</feature>
<sequence length="607" mass="67610">MEESTSSNQNDFLEHFSDSSDDFLDCSDSISATSAAATPPEKGLRRRRSIPHGENRGSGVSVLGNYRKFKERKLEFSRGLTGNEKGIDNDLVGLGSIEVKGSGFRGFKAGGNEEKEDFLVVSNENENLIDGDLECLGSIKAKSSGSRGFKEGGNEEKGNFLMIANENGKEIDGDLEGLSGIEAKSSGFKGFNNGGNEEKEELSVVTNENGKESRDSVGIELNDLEDDDLLEGNDSINRGNEDLNNSVLLFFVNLLIRSITFQISLLIYVVMSPLWLVYKSYMFLIDPFGIMRSGRSYVVGKVIRMLSDFSSSLSPFIYQWLKEHDSVWKLGMKFGWGILWSAYVGIILVGLLLLAFVMGGLVVKGVVKEPLRIKENLNFDYTEKSPVTYVPLAPQPTGDRLVEYKENVQDLGNMGGRRIPPNRKLQVTVSLKLPESDYNRNLGIFQVRVDLLTADGKTLASSRRPCMLRFKSDIIRHASTFLNVAPLLTGYSSESQTINVNFRGFTEGSRPTACLRVIIEQRAEFHPGGGIPEIYAASLALESELPLLKRIMWFWRKTLFVWISMTLFTVELFFALLCCKPLVIPRVKLRENSARHNAPGVNPRVQR</sequence>
<evidence type="ECO:0000256" key="2">
    <source>
        <dbReference type="ARBA" id="ARBA00022692"/>
    </source>
</evidence>
<evidence type="ECO:0000313" key="9">
    <source>
        <dbReference type="EMBL" id="GAA0149524.1"/>
    </source>
</evidence>
<evidence type="ECO:0000256" key="7">
    <source>
        <dbReference type="SAM" id="MobiDB-lite"/>
    </source>
</evidence>
<keyword evidence="3" id="KW-0256">Endoplasmic reticulum</keyword>
<evidence type="ECO:0000256" key="6">
    <source>
        <dbReference type="ARBA" id="ARBA00023136"/>
    </source>
</evidence>
<gene>
    <name evidence="9" type="ORF">LIER_08675</name>
</gene>
<keyword evidence="5" id="KW-0443">Lipid metabolism</keyword>